<evidence type="ECO:0000256" key="1">
    <source>
        <dbReference type="SAM" id="SignalP"/>
    </source>
</evidence>
<dbReference type="PROSITE" id="PS51257">
    <property type="entry name" value="PROKAR_LIPOPROTEIN"/>
    <property type="match status" value="1"/>
</dbReference>
<gene>
    <name evidence="2" type="ORF">S2091_4000</name>
</gene>
<feature type="chain" id="PRO_5015779943" description="Cysteine-rich secretory protein family" evidence="1">
    <location>
        <begin position="18"/>
        <end position="367"/>
    </location>
</feature>
<proteinExistence type="predicted"/>
<sequence>MKKLALIGMLVTAFTLASCGGSNSPPTNLVIPGSPQNYLSTPTYVQGTDEYNAFMAINAFRFSVGLGYWQQNVYLDQAAQKHMAYSTANSAIISNPYQQDIEIVGNPSYFATTPSARAIALGYYVMQNTTAAPNGTPFAAVGELYALGPASSPTSTAILNSMVNTIYHRSGLMAQSTREIGLARDTSGPATALTHWWISHGRLDGGQSVASNYFAVYPNNQLTNVPLSMTMESPSVYPAYTTPAQFNANTSSPISVTTAIITNLNNAAFTVTVAGSSTPLAGKTWTMANDPNLNTSSYSAATAALTTPPAPVPTIAANEAFWVGNAPFLPNTTYNVTFTGSTYLMPYAITNNVSQTWQFTTGTSTGN</sequence>
<dbReference type="EMBL" id="PUGF01000025">
    <property type="protein sequence ID" value="PRC91329.1"/>
    <property type="molecule type" value="Genomic_DNA"/>
</dbReference>
<dbReference type="OrthoDB" id="8751307at2"/>
<keyword evidence="3" id="KW-1185">Reference proteome</keyword>
<reference evidence="2 3" key="1">
    <citation type="submission" date="2018-02" db="EMBL/GenBank/DDBJ databases">
        <title>Solimicrobium silvestre gen. nov., sp. nov., isolated from alpine forest soil.</title>
        <authorList>
            <person name="Margesin R."/>
            <person name="Albuquerque L."/>
            <person name="Zhang D.-C."/>
            <person name="Froufe H.J.C."/>
            <person name="Severino R."/>
            <person name="Roxo I."/>
            <person name="Egas C."/>
            <person name="Da Costa M.S."/>
        </authorList>
    </citation>
    <scope>NUCLEOTIDE SEQUENCE [LARGE SCALE GENOMIC DNA]</scope>
    <source>
        <strain evidence="2 3">S20-91</strain>
    </source>
</reference>
<organism evidence="2 3">
    <name type="scientific">Solimicrobium silvestre</name>
    <dbReference type="NCBI Taxonomy" id="2099400"/>
    <lineage>
        <taxon>Bacteria</taxon>
        <taxon>Pseudomonadati</taxon>
        <taxon>Pseudomonadota</taxon>
        <taxon>Betaproteobacteria</taxon>
        <taxon>Burkholderiales</taxon>
        <taxon>Oxalobacteraceae</taxon>
        <taxon>Solimicrobium</taxon>
    </lineage>
</organism>
<keyword evidence="1" id="KW-0732">Signal</keyword>
<feature type="signal peptide" evidence="1">
    <location>
        <begin position="1"/>
        <end position="17"/>
    </location>
</feature>
<dbReference type="AlphaFoldDB" id="A0A2S9GUD9"/>
<accession>A0A2S9GUD9</accession>
<protein>
    <recommendedName>
        <fullName evidence="4">Cysteine-rich secretory protein family</fullName>
    </recommendedName>
</protein>
<dbReference type="InterPro" id="IPR035940">
    <property type="entry name" value="CAP_sf"/>
</dbReference>
<evidence type="ECO:0000313" key="3">
    <source>
        <dbReference type="Proteomes" id="UP000237839"/>
    </source>
</evidence>
<name>A0A2S9GUD9_9BURK</name>
<dbReference type="RefSeq" id="WP_105533737.1">
    <property type="nucleotide sequence ID" value="NZ_PUGF01000025.1"/>
</dbReference>
<dbReference type="Gene3D" id="3.40.33.10">
    <property type="entry name" value="CAP"/>
    <property type="match status" value="1"/>
</dbReference>
<evidence type="ECO:0000313" key="2">
    <source>
        <dbReference type="EMBL" id="PRC91329.1"/>
    </source>
</evidence>
<dbReference type="Proteomes" id="UP000237839">
    <property type="component" value="Unassembled WGS sequence"/>
</dbReference>
<evidence type="ECO:0008006" key="4">
    <source>
        <dbReference type="Google" id="ProtNLM"/>
    </source>
</evidence>
<comment type="caution">
    <text evidence="2">The sequence shown here is derived from an EMBL/GenBank/DDBJ whole genome shotgun (WGS) entry which is preliminary data.</text>
</comment>